<keyword evidence="8" id="KW-0418">Kinase</keyword>
<dbReference type="InterPro" id="IPR005467">
    <property type="entry name" value="His_kinase_dom"/>
</dbReference>
<dbReference type="PANTHER" id="PTHR45528:SF1">
    <property type="entry name" value="SENSOR HISTIDINE KINASE CPXA"/>
    <property type="match status" value="1"/>
</dbReference>
<dbReference type="GO" id="GO:0000155">
    <property type="term" value="F:phosphorelay sensor kinase activity"/>
    <property type="evidence" value="ECO:0007669"/>
    <property type="project" value="TreeGrafter"/>
</dbReference>
<reference evidence="13 14" key="1">
    <citation type="submission" date="2015-07" db="EMBL/GenBank/DDBJ databases">
        <authorList>
            <consortium name="Pathogen Informatics"/>
        </authorList>
    </citation>
    <scope>NUCLEOTIDE SEQUENCE [LARGE SCALE GENOMIC DNA]</scope>
    <source>
        <strain evidence="13 14">A316</strain>
    </source>
</reference>
<evidence type="ECO:0000256" key="8">
    <source>
        <dbReference type="ARBA" id="ARBA00022777"/>
    </source>
</evidence>
<evidence type="ECO:0000313" key="13">
    <source>
        <dbReference type="EMBL" id="CSB94377.1"/>
    </source>
</evidence>
<dbReference type="InterPro" id="IPR050398">
    <property type="entry name" value="HssS/ArlS-like"/>
</dbReference>
<evidence type="ECO:0000256" key="4">
    <source>
        <dbReference type="ARBA" id="ARBA00022475"/>
    </source>
</evidence>
<dbReference type="InterPro" id="IPR036890">
    <property type="entry name" value="HATPase_C_sf"/>
</dbReference>
<protein>
    <recommendedName>
        <fullName evidence="3">histidine kinase</fullName>
        <ecNumber evidence="3">2.7.13.3</ecNumber>
    </recommendedName>
</protein>
<keyword evidence="9" id="KW-0067">ATP-binding</keyword>
<evidence type="ECO:0000256" key="9">
    <source>
        <dbReference type="ARBA" id="ARBA00022840"/>
    </source>
</evidence>
<dbReference type="EMBL" id="CWQY01000001">
    <property type="protein sequence ID" value="CSB94377.1"/>
    <property type="molecule type" value="Genomic_DNA"/>
</dbReference>
<dbReference type="InterPro" id="IPR004358">
    <property type="entry name" value="Sig_transdc_His_kin-like_C"/>
</dbReference>
<feature type="domain" description="Histidine kinase" evidence="12">
    <location>
        <begin position="1"/>
        <end position="168"/>
    </location>
</feature>
<comment type="subcellular location">
    <subcellularLocation>
        <location evidence="2">Cell membrane</location>
        <topology evidence="2">Multi-pass membrane protein</topology>
    </subcellularLocation>
</comment>
<keyword evidence="11" id="KW-0472">Membrane</keyword>
<dbReference type="PRINTS" id="PR00344">
    <property type="entry name" value="BCTRLSENSOR"/>
</dbReference>
<evidence type="ECO:0000256" key="7">
    <source>
        <dbReference type="ARBA" id="ARBA00022741"/>
    </source>
</evidence>
<keyword evidence="10" id="KW-0902">Two-component regulatory system</keyword>
<evidence type="ECO:0000256" key="6">
    <source>
        <dbReference type="ARBA" id="ARBA00022679"/>
    </source>
</evidence>
<proteinExistence type="predicted"/>
<evidence type="ECO:0000256" key="1">
    <source>
        <dbReference type="ARBA" id="ARBA00000085"/>
    </source>
</evidence>
<keyword evidence="5" id="KW-0597">Phosphoprotein</keyword>
<dbReference type="SUPFAM" id="SSF55874">
    <property type="entry name" value="ATPase domain of HSP90 chaperone/DNA topoisomerase II/histidine kinase"/>
    <property type="match status" value="1"/>
</dbReference>
<keyword evidence="4" id="KW-1003">Cell membrane</keyword>
<keyword evidence="6 13" id="KW-0808">Transferase</keyword>
<dbReference type="FunFam" id="3.30.565.10:FF:000011">
    <property type="entry name" value="Sensor histidine kinase CpxA"/>
    <property type="match status" value="1"/>
</dbReference>
<dbReference type="EC" id="2.7.13.3" evidence="3"/>
<keyword evidence="7" id="KW-0547">Nucleotide-binding</keyword>
<dbReference type="AlphaFoldDB" id="A0A655WYW1"/>
<gene>
    <name evidence="13" type="primary">cpxA</name>
    <name evidence="13" type="ORF">ERS013200_00110</name>
</gene>
<dbReference type="SMART" id="SM00387">
    <property type="entry name" value="HATPase_c"/>
    <property type="match status" value="1"/>
</dbReference>
<dbReference type="PROSITE" id="PS50109">
    <property type="entry name" value="HIS_KIN"/>
    <property type="match status" value="1"/>
</dbReference>
<comment type="catalytic activity">
    <reaction evidence="1">
        <text>ATP + protein L-histidine = ADP + protein N-phospho-L-histidine.</text>
        <dbReference type="EC" id="2.7.13.3"/>
    </reaction>
</comment>
<dbReference type="GO" id="GO:0005886">
    <property type="term" value="C:plasma membrane"/>
    <property type="evidence" value="ECO:0007669"/>
    <property type="project" value="UniProtKB-SubCell"/>
</dbReference>
<organism evidence="13 14">
    <name type="scientific">Vibrio cholerae</name>
    <dbReference type="NCBI Taxonomy" id="666"/>
    <lineage>
        <taxon>Bacteria</taxon>
        <taxon>Pseudomonadati</taxon>
        <taxon>Pseudomonadota</taxon>
        <taxon>Gammaproteobacteria</taxon>
        <taxon>Vibrionales</taxon>
        <taxon>Vibrionaceae</taxon>
        <taxon>Vibrio</taxon>
    </lineage>
</organism>
<dbReference type="Proteomes" id="UP000041770">
    <property type="component" value="Unassembled WGS sequence"/>
</dbReference>
<evidence type="ECO:0000256" key="2">
    <source>
        <dbReference type="ARBA" id="ARBA00004651"/>
    </source>
</evidence>
<evidence type="ECO:0000256" key="11">
    <source>
        <dbReference type="ARBA" id="ARBA00023136"/>
    </source>
</evidence>
<evidence type="ECO:0000256" key="10">
    <source>
        <dbReference type="ARBA" id="ARBA00023012"/>
    </source>
</evidence>
<sequence length="169" mass="18801">MIGDLLALSRMQINSHLMREVQPLSSLWEELLKDAQFEAEQMHKMLTFDAIPERTINGTPKLLMSALENVVRNAIHYGQQQIHVAFTIQDQQLIVSVDDDGEGVPEEELADIFRPFYRVSTARDRHSGGTGLGLAITENAIRQHSGTISANRSHLGGLQVRFTLPLASA</sequence>
<dbReference type="Pfam" id="PF02518">
    <property type="entry name" value="HATPase_c"/>
    <property type="match status" value="1"/>
</dbReference>
<evidence type="ECO:0000313" key="14">
    <source>
        <dbReference type="Proteomes" id="UP000041770"/>
    </source>
</evidence>
<dbReference type="InterPro" id="IPR003594">
    <property type="entry name" value="HATPase_dom"/>
</dbReference>
<evidence type="ECO:0000256" key="3">
    <source>
        <dbReference type="ARBA" id="ARBA00012438"/>
    </source>
</evidence>
<evidence type="ECO:0000259" key="12">
    <source>
        <dbReference type="PROSITE" id="PS50109"/>
    </source>
</evidence>
<name>A0A655WYW1_VIBCL</name>
<dbReference type="PANTHER" id="PTHR45528">
    <property type="entry name" value="SENSOR HISTIDINE KINASE CPXA"/>
    <property type="match status" value="1"/>
</dbReference>
<dbReference type="Gene3D" id="3.30.565.10">
    <property type="entry name" value="Histidine kinase-like ATPase, C-terminal domain"/>
    <property type="match status" value="1"/>
</dbReference>
<evidence type="ECO:0000256" key="5">
    <source>
        <dbReference type="ARBA" id="ARBA00022553"/>
    </source>
</evidence>
<dbReference type="GO" id="GO:0005524">
    <property type="term" value="F:ATP binding"/>
    <property type="evidence" value="ECO:0007669"/>
    <property type="project" value="UniProtKB-KW"/>
</dbReference>
<accession>A0A655WYW1</accession>